<keyword evidence="4" id="KW-1185">Reference proteome</keyword>
<evidence type="ECO:0000313" key="3">
    <source>
        <dbReference type="EMBL" id="MBC2652841.1"/>
    </source>
</evidence>
<dbReference type="RefSeq" id="WP_185684228.1">
    <property type="nucleotide sequence ID" value="NZ_JACLAU010000027.1"/>
</dbReference>
<dbReference type="Proteomes" id="UP000520156">
    <property type="component" value="Unassembled WGS sequence"/>
</dbReference>
<dbReference type="InterPro" id="IPR011050">
    <property type="entry name" value="Pectin_lyase_fold/virulence"/>
</dbReference>
<evidence type="ECO:0000313" key="4">
    <source>
        <dbReference type="Proteomes" id="UP000520156"/>
    </source>
</evidence>
<dbReference type="SMART" id="SM00710">
    <property type="entry name" value="PbH1"/>
    <property type="match status" value="7"/>
</dbReference>
<evidence type="ECO:0000256" key="1">
    <source>
        <dbReference type="SAM" id="SignalP"/>
    </source>
</evidence>
<dbReference type="Pfam" id="PF13229">
    <property type="entry name" value="Beta_helix"/>
    <property type="match status" value="1"/>
</dbReference>
<reference evidence="3 4" key="1">
    <citation type="submission" date="2020-08" db="EMBL/GenBank/DDBJ databases">
        <title>The genome sequence of Novosphingobium flavum 4Y4.</title>
        <authorList>
            <person name="Liu Y."/>
        </authorList>
    </citation>
    <scope>NUCLEOTIDE SEQUENCE [LARGE SCALE GENOMIC DNA]</scope>
    <source>
        <strain evidence="3 4">4Y4</strain>
    </source>
</reference>
<feature type="chain" id="PRO_5030668380" evidence="1">
    <location>
        <begin position="36"/>
        <end position="401"/>
    </location>
</feature>
<evidence type="ECO:0000259" key="2">
    <source>
        <dbReference type="Pfam" id="PF13229"/>
    </source>
</evidence>
<feature type="signal peptide" evidence="1">
    <location>
        <begin position="1"/>
        <end position="35"/>
    </location>
</feature>
<comment type="caution">
    <text evidence="3">The sequence shown here is derived from an EMBL/GenBank/DDBJ whole genome shotgun (WGS) entry which is preliminary data.</text>
</comment>
<dbReference type="InterPro" id="IPR039448">
    <property type="entry name" value="Beta_helix"/>
</dbReference>
<dbReference type="InterPro" id="IPR006626">
    <property type="entry name" value="PbH1"/>
</dbReference>
<dbReference type="EMBL" id="JACLAU010000027">
    <property type="protein sequence ID" value="MBC2652841.1"/>
    <property type="molecule type" value="Genomic_DNA"/>
</dbReference>
<dbReference type="InterPro" id="IPR012334">
    <property type="entry name" value="Pectin_lyas_fold"/>
</dbReference>
<gene>
    <name evidence="3" type="ORF">H7F49_14175</name>
</gene>
<dbReference type="SUPFAM" id="SSF51126">
    <property type="entry name" value="Pectin lyase-like"/>
    <property type="match status" value="1"/>
</dbReference>
<dbReference type="AlphaFoldDB" id="A0A7X1F9F8"/>
<proteinExistence type="predicted"/>
<accession>A0A7X1F9F8</accession>
<sequence length="401" mass="43165">MTTLTFPRPLMRILSAAALGLASLLGLSHCSPAISDSGTIDALTDDDVARAIARSDGGTIRIGSGAYSAITIRSYSGQRPLIIESIRADDPARLAGLTIAGSRNVIVRNVVIQPSRLSSEAAATKGADALAAVNVRGSSDVTIEGVTLTGTPQAGAIGNGTGMLVRKSRSIRVIACQFSHFRYGLAFLSGDSLQIERNEFHDLRTDAIRGGGVSNLLIQGNVISNLKPDAGDHPDGVQLWTANETQAARAITIRANLIFRGNGGIIQGIFVRDNKLQLPFEDLEISGNLIVGSMYHGISVQGGRRLRIIANEVISVGGQKTWIRLSSVDHATVIDNRASTFLFTDSRQIEERGNKIRSPSSKETRTRMALWLQQHRELTDRPGKLLKSIMQDLDLQDPQRD</sequence>
<keyword evidence="1" id="KW-0732">Signal</keyword>
<organism evidence="3 4">
    <name type="scientific">Novosphingobium aerophilum</name>
    <dbReference type="NCBI Taxonomy" id="2839843"/>
    <lineage>
        <taxon>Bacteria</taxon>
        <taxon>Pseudomonadati</taxon>
        <taxon>Pseudomonadota</taxon>
        <taxon>Alphaproteobacteria</taxon>
        <taxon>Sphingomonadales</taxon>
        <taxon>Sphingomonadaceae</taxon>
        <taxon>Novosphingobium</taxon>
    </lineage>
</organism>
<name>A0A7X1F9F8_9SPHN</name>
<protein>
    <submittedName>
        <fullName evidence="3">Right-handed parallel beta-helix repeat-containing protein</fullName>
    </submittedName>
</protein>
<dbReference type="Gene3D" id="2.160.20.10">
    <property type="entry name" value="Single-stranded right-handed beta-helix, Pectin lyase-like"/>
    <property type="match status" value="1"/>
</dbReference>
<feature type="domain" description="Right handed beta helix" evidence="2">
    <location>
        <begin position="132"/>
        <end position="312"/>
    </location>
</feature>